<dbReference type="GO" id="GO:0005634">
    <property type="term" value="C:nucleus"/>
    <property type="evidence" value="ECO:0007669"/>
    <property type="project" value="UniProtKB-SubCell"/>
</dbReference>
<gene>
    <name evidence="4" type="ORF">WA026_013680</name>
</gene>
<protein>
    <recommendedName>
        <fullName evidence="3">HTH psq-type domain-containing protein</fullName>
    </recommendedName>
</protein>
<dbReference type="Pfam" id="PF05225">
    <property type="entry name" value="HTH_psq"/>
    <property type="match status" value="1"/>
</dbReference>
<dbReference type="Proteomes" id="UP001431783">
    <property type="component" value="Unassembled WGS sequence"/>
</dbReference>
<dbReference type="Gene3D" id="1.10.10.60">
    <property type="entry name" value="Homeodomain-like"/>
    <property type="match status" value="1"/>
</dbReference>
<sequence length="114" mass="12924">MGLTYKRALGSRAYKNFTEENHRATVDAIKNRTLSYRNASLKFGIPKNTLLLKVKDRHTHNVDRQAVFRDDEEKLFVAHALTLSTFVNKLGSDPIGSDRIGPNRIGPDRIGKMK</sequence>
<evidence type="ECO:0000256" key="1">
    <source>
        <dbReference type="ARBA" id="ARBA00004123"/>
    </source>
</evidence>
<dbReference type="AlphaFoldDB" id="A0AAW1V1R8"/>
<dbReference type="GO" id="GO:0003677">
    <property type="term" value="F:DNA binding"/>
    <property type="evidence" value="ECO:0007669"/>
    <property type="project" value="InterPro"/>
</dbReference>
<accession>A0AAW1V1R8</accession>
<dbReference type="InterPro" id="IPR009057">
    <property type="entry name" value="Homeodomain-like_sf"/>
</dbReference>
<keyword evidence="5" id="KW-1185">Reference proteome</keyword>
<feature type="region of interest" description="Disordered" evidence="2">
    <location>
        <begin position="95"/>
        <end position="114"/>
    </location>
</feature>
<comment type="subcellular location">
    <subcellularLocation>
        <location evidence="1">Nucleus</location>
    </subcellularLocation>
</comment>
<name>A0AAW1V1R8_9CUCU</name>
<evidence type="ECO:0000313" key="4">
    <source>
        <dbReference type="EMBL" id="KAK9885809.1"/>
    </source>
</evidence>
<dbReference type="EMBL" id="JARQZJ010000097">
    <property type="protein sequence ID" value="KAK9885809.1"/>
    <property type="molecule type" value="Genomic_DNA"/>
</dbReference>
<dbReference type="SUPFAM" id="SSF46689">
    <property type="entry name" value="Homeodomain-like"/>
    <property type="match status" value="1"/>
</dbReference>
<reference evidence="4 5" key="1">
    <citation type="submission" date="2023-03" db="EMBL/GenBank/DDBJ databases">
        <title>Genome insight into feeding habits of ladybird beetles.</title>
        <authorList>
            <person name="Li H.-S."/>
            <person name="Huang Y.-H."/>
            <person name="Pang H."/>
        </authorList>
    </citation>
    <scope>NUCLEOTIDE SEQUENCE [LARGE SCALE GENOMIC DNA]</scope>
    <source>
        <strain evidence="4">SYSU_2023b</strain>
        <tissue evidence="4">Whole body</tissue>
    </source>
</reference>
<dbReference type="InterPro" id="IPR007889">
    <property type="entry name" value="HTH_Psq"/>
</dbReference>
<organism evidence="4 5">
    <name type="scientific">Henosepilachna vigintioctopunctata</name>
    <dbReference type="NCBI Taxonomy" id="420089"/>
    <lineage>
        <taxon>Eukaryota</taxon>
        <taxon>Metazoa</taxon>
        <taxon>Ecdysozoa</taxon>
        <taxon>Arthropoda</taxon>
        <taxon>Hexapoda</taxon>
        <taxon>Insecta</taxon>
        <taxon>Pterygota</taxon>
        <taxon>Neoptera</taxon>
        <taxon>Endopterygota</taxon>
        <taxon>Coleoptera</taxon>
        <taxon>Polyphaga</taxon>
        <taxon>Cucujiformia</taxon>
        <taxon>Coccinelloidea</taxon>
        <taxon>Coccinellidae</taxon>
        <taxon>Epilachninae</taxon>
        <taxon>Epilachnini</taxon>
        <taxon>Henosepilachna</taxon>
    </lineage>
</organism>
<evidence type="ECO:0000256" key="2">
    <source>
        <dbReference type="SAM" id="MobiDB-lite"/>
    </source>
</evidence>
<evidence type="ECO:0000259" key="3">
    <source>
        <dbReference type="Pfam" id="PF05225"/>
    </source>
</evidence>
<proteinExistence type="predicted"/>
<evidence type="ECO:0000313" key="5">
    <source>
        <dbReference type="Proteomes" id="UP001431783"/>
    </source>
</evidence>
<feature type="domain" description="HTH psq-type" evidence="3">
    <location>
        <begin position="26"/>
        <end position="60"/>
    </location>
</feature>
<comment type="caution">
    <text evidence="4">The sequence shown here is derived from an EMBL/GenBank/DDBJ whole genome shotgun (WGS) entry which is preliminary data.</text>
</comment>